<evidence type="ECO:0000256" key="2">
    <source>
        <dbReference type="ARBA" id="ARBA00023125"/>
    </source>
</evidence>
<keyword evidence="1" id="KW-0805">Transcription regulation</keyword>
<dbReference type="AlphaFoldDB" id="A0A842HHZ3"/>
<dbReference type="InterPro" id="IPR036390">
    <property type="entry name" value="WH_DNA-bd_sf"/>
</dbReference>
<dbReference type="SUPFAM" id="SSF53822">
    <property type="entry name" value="Periplasmic binding protein-like I"/>
    <property type="match status" value="1"/>
</dbReference>
<keyword evidence="2" id="KW-0238">DNA-binding</keyword>
<feature type="domain" description="Transcriptional regulator LacI/GalR-like sensor" evidence="4">
    <location>
        <begin position="203"/>
        <end position="337"/>
    </location>
</feature>
<dbReference type="InterPro" id="IPR036388">
    <property type="entry name" value="WH-like_DNA-bd_sf"/>
</dbReference>
<evidence type="ECO:0000256" key="3">
    <source>
        <dbReference type="ARBA" id="ARBA00023163"/>
    </source>
</evidence>
<reference evidence="5 6" key="1">
    <citation type="submission" date="2020-07" db="EMBL/GenBank/DDBJ databases">
        <authorList>
            <person name="Feng X."/>
        </authorList>
    </citation>
    <scope>NUCLEOTIDE SEQUENCE [LARGE SCALE GENOMIC DNA]</scope>
    <source>
        <strain evidence="5 6">JCM31066</strain>
    </source>
</reference>
<dbReference type="GO" id="GO:0003677">
    <property type="term" value="F:DNA binding"/>
    <property type="evidence" value="ECO:0007669"/>
    <property type="project" value="UniProtKB-KW"/>
</dbReference>
<dbReference type="Gene3D" id="1.10.10.10">
    <property type="entry name" value="Winged helix-like DNA-binding domain superfamily/Winged helix DNA-binding domain"/>
    <property type="match status" value="1"/>
</dbReference>
<dbReference type="Gene3D" id="3.40.50.2300">
    <property type="match status" value="2"/>
</dbReference>
<name>A0A842HHZ3_9BACT</name>
<evidence type="ECO:0000313" key="5">
    <source>
        <dbReference type="EMBL" id="MBC2595184.1"/>
    </source>
</evidence>
<proteinExistence type="predicted"/>
<dbReference type="SUPFAM" id="SSF46785">
    <property type="entry name" value="Winged helix' DNA-binding domain"/>
    <property type="match status" value="1"/>
</dbReference>
<evidence type="ECO:0000256" key="1">
    <source>
        <dbReference type="ARBA" id="ARBA00023015"/>
    </source>
</evidence>
<dbReference type="InterPro" id="IPR028082">
    <property type="entry name" value="Peripla_BP_I"/>
</dbReference>
<sequence length="353" mass="39036">MIGTRKELEADILRLLRKTSTVTTPLPTTRELGERFNLSHVTVARVMKRMVEEKLLWQSKGGRFYSPEAEALLARPQPVGCLIRGINAWASWYPHLMGGVSETCEASGRGMLIHPVNVLLKQERPDARPDYASPKEQQAALQTYMRVHASECAITILDDLWDDEVLARYAREMPSPRMLLRSCAVEGVESAYPDYEQGALLAVSHFLSRGYEKVIVARPFRGYGTVDQIVDAFEKTSSVLGGGDTVKVVELDGNPKNLSWLKAIARSHKRVGIFCPEDNFAVALHENIIAAGYRIPEDVGILAGLGSEMVSDRGFSSLSVNFEQLGRLAASAHPGQLHDRSHLRLELVIGSTT</sequence>
<evidence type="ECO:0000313" key="6">
    <source>
        <dbReference type="Proteomes" id="UP000546464"/>
    </source>
</evidence>
<dbReference type="EMBL" id="JACHVB010000035">
    <property type="protein sequence ID" value="MBC2595184.1"/>
    <property type="molecule type" value="Genomic_DNA"/>
</dbReference>
<dbReference type="Pfam" id="PF13377">
    <property type="entry name" value="Peripla_BP_3"/>
    <property type="match status" value="1"/>
</dbReference>
<organism evidence="5 6">
    <name type="scientific">Ruficoccus amylovorans</name>
    <dbReference type="NCBI Taxonomy" id="1804625"/>
    <lineage>
        <taxon>Bacteria</taxon>
        <taxon>Pseudomonadati</taxon>
        <taxon>Verrucomicrobiota</taxon>
        <taxon>Opitutia</taxon>
        <taxon>Puniceicoccales</taxon>
        <taxon>Cerasicoccaceae</taxon>
        <taxon>Ruficoccus</taxon>
    </lineage>
</organism>
<evidence type="ECO:0000259" key="4">
    <source>
        <dbReference type="Pfam" id="PF13377"/>
    </source>
</evidence>
<keyword evidence="6" id="KW-1185">Reference proteome</keyword>
<dbReference type="Proteomes" id="UP000546464">
    <property type="component" value="Unassembled WGS sequence"/>
</dbReference>
<accession>A0A842HHZ3</accession>
<dbReference type="RefSeq" id="WP_185676145.1">
    <property type="nucleotide sequence ID" value="NZ_JACHVB010000035.1"/>
</dbReference>
<gene>
    <name evidence="5" type="ORF">H5P28_13030</name>
</gene>
<keyword evidence="3" id="KW-0804">Transcription</keyword>
<protein>
    <submittedName>
        <fullName evidence="5">Substrate-binding domain-containing protein</fullName>
    </submittedName>
</protein>
<comment type="caution">
    <text evidence="5">The sequence shown here is derived from an EMBL/GenBank/DDBJ whole genome shotgun (WGS) entry which is preliminary data.</text>
</comment>
<dbReference type="InterPro" id="IPR046335">
    <property type="entry name" value="LacI/GalR-like_sensor"/>
</dbReference>